<comment type="subcellular location">
    <subcellularLocation>
        <location evidence="3">Cytoplasm</location>
    </subcellularLocation>
</comment>
<dbReference type="GO" id="GO:0000028">
    <property type="term" value="P:ribosomal small subunit assembly"/>
    <property type="evidence" value="ECO:0007669"/>
    <property type="project" value="TreeGrafter"/>
</dbReference>
<dbReference type="GO" id="GO:0006412">
    <property type="term" value="P:translation"/>
    <property type="evidence" value="ECO:0007669"/>
    <property type="project" value="TreeGrafter"/>
</dbReference>
<feature type="domain" description="Ribosome maturation factor RimP N-terminal" evidence="4">
    <location>
        <begin position="17"/>
        <end position="101"/>
    </location>
</feature>
<evidence type="ECO:0000313" key="7">
    <source>
        <dbReference type="Proteomes" id="UP000535890"/>
    </source>
</evidence>
<organism evidence="6 7">
    <name type="scientific">Actinomycetospora corticicola</name>
    <dbReference type="NCBI Taxonomy" id="663602"/>
    <lineage>
        <taxon>Bacteria</taxon>
        <taxon>Bacillati</taxon>
        <taxon>Actinomycetota</taxon>
        <taxon>Actinomycetes</taxon>
        <taxon>Pseudonocardiales</taxon>
        <taxon>Pseudonocardiaceae</taxon>
        <taxon>Actinomycetospora</taxon>
    </lineage>
</organism>
<comment type="similarity">
    <text evidence="3">Belongs to the RimP family.</text>
</comment>
<evidence type="ECO:0000259" key="4">
    <source>
        <dbReference type="Pfam" id="PF02576"/>
    </source>
</evidence>
<dbReference type="InterPro" id="IPR035956">
    <property type="entry name" value="RimP_N_sf"/>
</dbReference>
<sequence>MGPPTGAAATALTPVVVDVVERAGFVLDDLDLRPAGRRQVVRVTVDTPDAPGVDDGPAGGVDLDAVAALSRDVSTAVDAHEEANGALLGEYTLEVSTPGTDRPLTEPRHWRKAWLRRVAVTLTDGTKLSGRVGAVTDEVVTLAVEKGLQEVPLAQVERAGVEVEFKPAPEAQVEALQDDRREKEQQ</sequence>
<dbReference type="Gene3D" id="3.30.300.70">
    <property type="entry name" value="RimP-like superfamily, N-terminal"/>
    <property type="match status" value="1"/>
</dbReference>
<gene>
    <name evidence="3" type="primary">rimP</name>
    <name evidence="6" type="ORF">BJ983_002521</name>
</gene>
<dbReference type="EMBL" id="JACCBN010000001">
    <property type="protein sequence ID" value="NYD36419.1"/>
    <property type="molecule type" value="Genomic_DNA"/>
</dbReference>
<dbReference type="CDD" id="cd01734">
    <property type="entry name" value="YlxS_C"/>
    <property type="match status" value="1"/>
</dbReference>
<evidence type="ECO:0000259" key="5">
    <source>
        <dbReference type="Pfam" id="PF17384"/>
    </source>
</evidence>
<evidence type="ECO:0000313" key="6">
    <source>
        <dbReference type="EMBL" id="NYD36419.1"/>
    </source>
</evidence>
<keyword evidence="7" id="KW-1185">Reference proteome</keyword>
<dbReference type="PANTHER" id="PTHR33867:SF1">
    <property type="entry name" value="RIBOSOME MATURATION FACTOR RIMP"/>
    <property type="match status" value="1"/>
</dbReference>
<protein>
    <recommendedName>
        <fullName evidence="3">Ribosome maturation factor RimP</fullName>
    </recommendedName>
</protein>
<dbReference type="GO" id="GO:0005829">
    <property type="term" value="C:cytosol"/>
    <property type="evidence" value="ECO:0007669"/>
    <property type="project" value="TreeGrafter"/>
</dbReference>
<dbReference type="InterPro" id="IPR003728">
    <property type="entry name" value="Ribosome_maturation_RimP"/>
</dbReference>
<dbReference type="SUPFAM" id="SSF75420">
    <property type="entry name" value="YhbC-like, N-terminal domain"/>
    <property type="match status" value="1"/>
</dbReference>
<dbReference type="RefSeq" id="WP_179794101.1">
    <property type="nucleotide sequence ID" value="NZ_JACCBN010000001.1"/>
</dbReference>
<reference evidence="6 7" key="1">
    <citation type="submission" date="2020-07" db="EMBL/GenBank/DDBJ databases">
        <title>Sequencing the genomes of 1000 actinobacteria strains.</title>
        <authorList>
            <person name="Klenk H.-P."/>
        </authorList>
    </citation>
    <scope>NUCLEOTIDE SEQUENCE [LARGE SCALE GENOMIC DNA]</scope>
    <source>
        <strain evidence="6 7">DSM 45772</strain>
    </source>
</reference>
<keyword evidence="2 3" id="KW-0690">Ribosome biogenesis</keyword>
<evidence type="ECO:0000256" key="3">
    <source>
        <dbReference type="HAMAP-Rule" id="MF_01077"/>
    </source>
</evidence>
<comment type="function">
    <text evidence="3">Required for maturation of 30S ribosomal subunits.</text>
</comment>
<dbReference type="Pfam" id="PF02576">
    <property type="entry name" value="RimP_N"/>
    <property type="match status" value="1"/>
</dbReference>
<dbReference type="InterPro" id="IPR028989">
    <property type="entry name" value="RimP_N"/>
</dbReference>
<feature type="domain" description="Ribosome maturation factor RimP C-terminal" evidence="5">
    <location>
        <begin position="104"/>
        <end position="165"/>
    </location>
</feature>
<dbReference type="NCBIfam" id="NF000930">
    <property type="entry name" value="PRK00092.2-2"/>
    <property type="match status" value="1"/>
</dbReference>
<dbReference type="HAMAP" id="MF_01077">
    <property type="entry name" value="RimP"/>
    <property type="match status" value="1"/>
</dbReference>
<accession>A0A7Y9DVZ9</accession>
<dbReference type="Proteomes" id="UP000535890">
    <property type="component" value="Unassembled WGS sequence"/>
</dbReference>
<comment type="caution">
    <text evidence="6">The sequence shown here is derived from an EMBL/GenBank/DDBJ whole genome shotgun (WGS) entry which is preliminary data.</text>
</comment>
<dbReference type="AlphaFoldDB" id="A0A7Y9DVZ9"/>
<dbReference type="Pfam" id="PF17384">
    <property type="entry name" value="DUF150_C"/>
    <property type="match status" value="1"/>
</dbReference>
<evidence type="ECO:0000256" key="2">
    <source>
        <dbReference type="ARBA" id="ARBA00022517"/>
    </source>
</evidence>
<name>A0A7Y9DVZ9_9PSEU</name>
<proteinExistence type="inferred from homology"/>
<evidence type="ECO:0000256" key="1">
    <source>
        <dbReference type="ARBA" id="ARBA00022490"/>
    </source>
</evidence>
<keyword evidence="1 3" id="KW-0963">Cytoplasm</keyword>
<dbReference type="PANTHER" id="PTHR33867">
    <property type="entry name" value="RIBOSOME MATURATION FACTOR RIMP"/>
    <property type="match status" value="1"/>
</dbReference>
<dbReference type="InterPro" id="IPR028998">
    <property type="entry name" value="RimP_C"/>
</dbReference>